<dbReference type="RefSeq" id="WP_092665634.1">
    <property type="nucleotide sequence ID" value="NZ_LT629734.1"/>
</dbReference>
<sequence length="296" mass="31015">MHPARRTVTLPWGDVSLLEWLPAEPARDDASVVVLLHGGGLDSAWLSWGGVGGALAEAGHRVLAPDLPGYGESTKAPWAATQQALLACVEQVVDALGLERCALGGLSMGGGLAIGHALAHSERVRGLMLLGSYGLAPTLVEGRWSAPAQLLAWAATRAGVLPVITRATTRTPTAVERSLRPVLRSAAQRTPELIGAVHEAARAGTSIDVFGEWQRSEVGARRQTTAYADRLGELAMPALVVHGALDAGVPAAVARRAAAAMPQAELLVVPDAAHWVQRDRPEVVVPAMRAFLDGLR</sequence>
<dbReference type="Gene3D" id="3.40.50.1820">
    <property type="entry name" value="alpha/beta hydrolase"/>
    <property type="match status" value="1"/>
</dbReference>
<proteinExistence type="predicted"/>
<dbReference type="InterPro" id="IPR000639">
    <property type="entry name" value="Epox_hydrolase-like"/>
</dbReference>
<evidence type="ECO:0000313" key="2">
    <source>
        <dbReference type="EMBL" id="SDR73026.1"/>
    </source>
</evidence>
<dbReference type="InterPro" id="IPR029058">
    <property type="entry name" value="AB_hydrolase_fold"/>
</dbReference>
<organism evidence="2 3">
    <name type="scientific">Agrococcus carbonis</name>
    <dbReference type="NCBI Taxonomy" id="684552"/>
    <lineage>
        <taxon>Bacteria</taxon>
        <taxon>Bacillati</taxon>
        <taxon>Actinomycetota</taxon>
        <taxon>Actinomycetes</taxon>
        <taxon>Micrococcales</taxon>
        <taxon>Microbacteriaceae</taxon>
        <taxon>Agrococcus</taxon>
    </lineage>
</organism>
<dbReference type="Proteomes" id="UP000199649">
    <property type="component" value="Chromosome I"/>
</dbReference>
<dbReference type="OrthoDB" id="5902829at2"/>
<dbReference type="InterPro" id="IPR000073">
    <property type="entry name" value="AB_hydrolase_1"/>
</dbReference>
<dbReference type="GO" id="GO:0003824">
    <property type="term" value="F:catalytic activity"/>
    <property type="evidence" value="ECO:0007669"/>
    <property type="project" value="InterPro"/>
</dbReference>
<dbReference type="STRING" id="684552.SAMN04489719_0567"/>
<accession>A0A1H1LET6</accession>
<keyword evidence="3" id="KW-1185">Reference proteome</keyword>
<protein>
    <submittedName>
        <fullName evidence="2">Pimeloyl-ACP methyl ester carboxylesterase</fullName>
    </submittedName>
</protein>
<dbReference type="PANTHER" id="PTHR43194">
    <property type="entry name" value="HYDROLASE ALPHA/BETA FOLD FAMILY"/>
    <property type="match status" value="1"/>
</dbReference>
<dbReference type="AlphaFoldDB" id="A0A1H1LET6"/>
<feature type="domain" description="AB hydrolase-1" evidence="1">
    <location>
        <begin position="32"/>
        <end position="280"/>
    </location>
</feature>
<dbReference type="InterPro" id="IPR050228">
    <property type="entry name" value="Carboxylesterase_BioH"/>
</dbReference>
<dbReference type="PRINTS" id="PR00111">
    <property type="entry name" value="ABHYDROLASE"/>
</dbReference>
<dbReference type="Pfam" id="PF00561">
    <property type="entry name" value="Abhydrolase_1"/>
    <property type="match status" value="1"/>
</dbReference>
<reference evidence="3" key="1">
    <citation type="submission" date="2016-10" db="EMBL/GenBank/DDBJ databases">
        <authorList>
            <person name="Varghese N."/>
            <person name="Submissions S."/>
        </authorList>
    </citation>
    <scope>NUCLEOTIDE SEQUENCE [LARGE SCALE GENOMIC DNA]</scope>
    <source>
        <strain evidence="3">DSM 22965</strain>
    </source>
</reference>
<gene>
    <name evidence="2" type="ORF">SAMN04489719_0567</name>
</gene>
<evidence type="ECO:0000259" key="1">
    <source>
        <dbReference type="Pfam" id="PF00561"/>
    </source>
</evidence>
<dbReference type="SUPFAM" id="SSF53474">
    <property type="entry name" value="alpha/beta-Hydrolases"/>
    <property type="match status" value="1"/>
</dbReference>
<name>A0A1H1LET6_9MICO</name>
<evidence type="ECO:0000313" key="3">
    <source>
        <dbReference type="Proteomes" id="UP000199649"/>
    </source>
</evidence>
<dbReference type="PRINTS" id="PR00412">
    <property type="entry name" value="EPOXHYDRLASE"/>
</dbReference>
<dbReference type="PANTHER" id="PTHR43194:SF5">
    <property type="entry name" value="PIMELOYL-[ACYL-CARRIER PROTEIN] METHYL ESTER ESTERASE"/>
    <property type="match status" value="1"/>
</dbReference>
<dbReference type="EMBL" id="LT629734">
    <property type="protein sequence ID" value="SDR73026.1"/>
    <property type="molecule type" value="Genomic_DNA"/>
</dbReference>